<dbReference type="OrthoDB" id="9800150at2"/>
<evidence type="ECO:0000256" key="2">
    <source>
        <dbReference type="ARBA" id="ARBA00023125"/>
    </source>
</evidence>
<dbReference type="Pfam" id="PF01022">
    <property type="entry name" value="HTH_5"/>
    <property type="match status" value="1"/>
</dbReference>
<dbReference type="EMBL" id="CP036271">
    <property type="protein sequence ID" value="QDT56086.1"/>
    <property type="molecule type" value="Genomic_DNA"/>
</dbReference>
<gene>
    <name evidence="5" type="primary">smtB_3</name>
    <name evidence="5" type="ORF">Pan44_41360</name>
</gene>
<dbReference type="NCBIfam" id="NF033788">
    <property type="entry name" value="HTH_metalloreg"/>
    <property type="match status" value="1"/>
</dbReference>
<dbReference type="SMART" id="SM00418">
    <property type="entry name" value="HTH_ARSR"/>
    <property type="match status" value="1"/>
</dbReference>
<dbReference type="InterPro" id="IPR011991">
    <property type="entry name" value="ArsR-like_HTH"/>
</dbReference>
<sequence>MPSKAQDVCCADILKVLANDIRLRVVQQLLDGPKNVSQINGELNVEKTLLSHHLKTLRSNGIVETKRAGKNIEYRLAAHIELARRGGGLDLGCCQLVFLEP</sequence>
<dbReference type="PRINTS" id="PR00778">
    <property type="entry name" value="HTHARSR"/>
</dbReference>
<dbReference type="CDD" id="cd00090">
    <property type="entry name" value="HTH_ARSR"/>
    <property type="match status" value="1"/>
</dbReference>
<dbReference type="RefSeq" id="WP_145032948.1">
    <property type="nucleotide sequence ID" value="NZ_CP036271.1"/>
</dbReference>
<dbReference type="AlphaFoldDB" id="A0A517SJ14"/>
<keyword evidence="1" id="KW-0805">Transcription regulation</keyword>
<dbReference type="GO" id="GO:0003700">
    <property type="term" value="F:DNA-binding transcription factor activity"/>
    <property type="evidence" value="ECO:0007669"/>
    <property type="project" value="InterPro"/>
</dbReference>
<feature type="domain" description="HTH arsR-type" evidence="4">
    <location>
        <begin position="2"/>
        <end position="95"/>
    </location>
</feature>
<dbReference type="InterPro" id="IPR036390">
    <property type="entry name" value="WH_DNA-bd_sf"/>
</dbReference>
<protein>
    <submittedName>
        <fullName evidence="5">HTH-type transcriptional repressor SmtB</fullName>
    </submittedName>
</protein>
<evidence type="ECO:0000256" key="3">
    <source>
        <dbReference type="ARBA" id="ARBA00023163"/>
    </source>
</evidence>
<keyword evidence="6" id="KW-1185">Reference proteome</keyword>
<dbReference type="InterPro" id="IPR036388">
    <property type="entry name" value="WH-like_DNA-bd_sf"/>
</dbReference>
<proteinExistence type="predicted"/>
<evidence type="ECO:0000256" key="1">
    <source>
        <dbReference type="ARBA" id="ARBA00023015"/>
    </source>
</evidence>
<name>A0A517SJ14_9PLAN</name>
<dbReference type="InterPro" id="IPR001845">
    <property type="entry name" value="HTH_ArsR_DNA-bd_dom"/>
</dbReference>
<dbReference type="InterPro" id="IPR051081">
    <property type="entry name" value="HTH_MetalResp_TranReg"/>
</dbReference>
<keyword evidence="2" id="KW-0238">DNA-binding</keyword>
<evidence type="ECO:0000313" key="6">
    <source>
        <dbReference type="Proteomes" id="UP000315700"/>
    </source>
</evidence>
<evidence type="ECO:0000313" key="5">
    <source>
        <dbReference type="EMBL" id="QDT56086.1"/>
    </source>
</evidence>
<keyword evidence="3" id="KW-0804">Transcription</keyword>
<accession>A0A517SJ14</accession>
<dbReference type="SUPFAM" id="SSF46785">
    <property type="entry name" value="Winged helix' DNA-binding domain"/>
    <property type="match status" value="1"/>
</dbReference>
<dbReference type="GO" id="GO:0003677">
    <property type="term" value="F:DNA binding"/>
    <property type="evidence" value="ECO:0007669"/>
    <property type="project" value="UniProtKB-KW"/>
</dbReference>
<reference evidence="5 6" key="1">
    <citation type="submission" date="2019-02" db="EMBL/GenBank/DDBJ databases">
        <title>Deep-cultivation of Planctomycetes and their phenomic and genomic characterization uncovers novel biology.</title>
        <authorList>
            <person name="Wiegand S."/>
            <person name="Jogler M."/>
            <person name="Boedeker C."/>
            <person name="Pinto D."/>
            <person name="Vollmers J."/>
            <person name="Rivas-Marin E."/>
            <person name="Kohn T."/>
            <person name="Peeters S.H."/>
            <person name="Heuer A."/>
            <person name="Rast P."/>
            <person name="Oberbeckmann S."/>
            <person name="Bunk B."/>
            <person name="Jeske O."/>
            <person name="Meyerdierks A."/>
            <person name="Storesund J.E."/>
            <person name="Kallscheuer N."/>
            <person name="Luecker S."/>
            <person name="Lage O.M."/>
            <person name="Pohl T."/>
            <person name="Merkel B.J."/>
            <person name="Hornburger P."/>
            <person name="Mueller R.-W."/>
            <person name="Bruemmer F."/>
            <person name="Labrenz M."/>
            <person name="Spormann A.M."/>
            <person name="Op den Camp H."/>
            <person name="Overmann J."/>
            <person name="Amann R."/>
            <person name="Jetten M.S.M."/>
            <person name="Mascher T."/>
            <person name="Medema M.H."/>
            <person name="Devos D.P."/>
            <person name="Kaster A.-K."/>
            <person name="Ovreas L."/>
            <person name="Rohde M."/>
            <person name="Galperin M.Y."/>
            <person name="Jogler C."/>
        </authorList>
    </citation>
    <scope>NUCLEOTIDE SEQUENCE [LARGE SCALE GENOMIC DNA]</scope>
    <source>
        <strain evidence="5 6">Pan44</strain>
    </source>
</reference>
<dbReference type="InParanoid" id="A0A517SJ14"/>
<dbReference type="PANTHER" id="PTHR33154:SF18">
    <property type="entry name" value="ARSENICAL RESISTANCE OPERON REPRESSOR"/>
    <property type="match status" value="1"/>
</dbReference>
<dbReference type="PANTHER" id="PTHR33154">
    <property type="entry name" value="TRANSCRIPTIONAL REGULATOR, ARSR FAMILY"/>
    <property type="match status" value="1"/>
</dbReference>
<dbReference type="Gene3D" id="1.10.10.10">
    <property type="entry name" value="Winged helix-like DNA-binding domain superfamily/Winged helix DNA-binding domain"/>
    <property type="match status" value="1"/>
</dbReference>
<organism evidence="5 6">
    <name type="scientific">Caulifigura coniformis</name>
    <dbReference type="NCBI Taxonomy" id="2527983"/>
    <lineage>
        <taxon>Bacteria</taxon>
        <taxon>Pseudomonadati</taxon>
        <taxon>Planctomycetota</taxon>
        <taxon>Planctomycetia</taxon>
        <taxon>Planctomycetales</taxon>
        <taxon>Planctomycetaceae</taxon>
        <taxon>Caulifigura</taxon>
    </lineage>
</organism>
<dbReference type="KEGG" id="ccos:Pan44_41360"/>
<evidence type="ECO:0000259" key="4">
    <source>
        <dbReference type="PROSITE" id="PS50987"/>
    </source>
</evidence>
<dbReference type="PROSITE" id="PS50987">
    <property type="entry name" value="HTH_ARSR_2"/>
    <property type="match status" value="1"/>
</dbReference>
<dbReference type="Proteomes" id="UP000315700">
    <property type="component" value="Chromosome"/>
</dbReference>